<dbReference type="GO" id="GO:0016020">
    <property type="term" value="C:membrane"/>
    <property type="evidence" value="ECO:0007669"/>
    <property type="project" value="UniProtKB-SubCell"/>
</dbReference>
<evidence type="ECO:0000259" key="7">
    <source>
        <dbReference type="PROSITE" id="PS50927"/>
    </source>
</evidence>
<comment type="catalytic activity">
    <reaction evidence="5">
        <text>L-threonyl-[protein] + ATP = O-phospho-L-threonyl-[protein] + ADP + H(+)</text>
        <dbReference type="Rhea" id="RHEA:46608"/>
        <dbReference type="Rhea" id="RHEA-COMP:11060"/>
        <dbReference type="Rhea" id="RHEA-COMP:11605"/>
        <dbReference type="ChEBI" id="CHEBI:15378"/>
        <dbReference type="ChEBI" id="CHEBI:30013"/>
        <dbReference type="ChEBI" id="CHEBI:30616"/>
        <dbReference type="ChEBI" id="CHEBI:61977"/>
        <dbReference type="ChEBI" id="CHEBI:456216"/>
        <dbReference type="EC" id="2.7.11.1"/>
    </reaction>
</comment>
<gene>
    <name evidence="8" type="ORF">EJB05_10573</name>
</gene>
<organism evidence="8 9">
    <name type="scientific">Eragrostis curvula</name>
    <name type="common">weeping love grass</name>
    <dbReference type="NCBI Taxonomy" id="38414"/>
    <lineage>
        <taxon>Eukaryota</taxon>
        <taxon>Viridiplantae</taxon>
        <taxon>Streptophyta</taxon>
        <taxon>Embryophyta</taxon>
        <taxon>Tracheophyta</taxon>
        <taxon>Spermatophyta</taxon>
        <taxon>Magnoliopsida</taxon>
        <taxon>Liliopsida</taxon>
        <taxon>Poales</taxon>
        <taxon>Poaceae</taxon>
        <taxon>PACMAD clade</taxon>
        <taxon>Chloridoideae</taxon>
        <taxon>Eragrostideae</taxon>
        <taxon>Eragrostidinae</taxon>
        <taxon>Eragrostis</taxon>
    </lineage>
</organism>
<dbReference type="Gramene" id="TVU37267">
    <property type="protein sequence ID" value="TVU37267"/>
    <property type="gene ID" value="EJB05_10573"/>
</dbReference>
<dbReference type="InterPro" id="IPR051343">
    <property type="entry name" value="G-type_lectin_kinases/EP1-like"/>
</dbReference>
<sequence length="295" mass="33238">MLTCGTRDEDSRLLKMRLVYPLFKAPHINNGLKLQTFSEDLRRLIDLKTRTHFGFYTVDGHSFILSVFLLPHQYSDSDVITKIWSANLENPVSHGATLNFTREGDLLLHDGDATMIWSTVTKRMSVVSMGLDVSGNLVLLDQNNSSVWQSFDHPTDTLVMGQSLCIGMSLSAKPTNTKWASDRVYLSAVSYGLQYSFKPAAYMHSFVKTTTATTSTPLTCYKFVNASFGFPDTIFSFPPAKLLQFMRLESDGHLRLYEMQEFGSYELDEQHPDAGCTPLTSISCDHVHSHQLRIN</sequence>
<evidence type="ECO:0000313" key="8">
    <source>
        <dbReference type="EMBL" id="TVU37267.1"/>
    </source>
</evidence>
<dbReference type="CDD" id="cd00028">
    <property type="entry name" value="B_lectin"/>
    <property type="match status" value="1"/>
</dbReference>
<evidence type="ECO:0000256" key="4">
    <source>
        <dbReference type="ARBA" id="ARBA00023170"/>
    </source>
</evidence>
<dbReference type="InterPro" id="IPR036426">
    <property type="entry name" value="Bulb-type_lectin_dom_sf"/>
</dbReference>
<keyword evidence="9" id="KW-1185">Reference proteome</keyword>
<dbReference type="OrthoDB" id="1884773at2759"/>
<dbReference type="AlphaFoldDB" id="A0A5J9VNV8"/>
<feature type="domain" description="Bulb-type lectin" evidence="7">
    <location>
        <begin position="32"/>
        <end position="152"/>
    </location>
</feature>
<dbReference type="Proteomes" id="UP000324897">
    <property type="component" value="Chromosome 4"/>
</dbReference>
<dbReference type="EMBL" id="RWGY01000007">
    <property type="protein sequence ID" value="TVU37267.1"/>
    <property type="molecule type" value="Genomic_DNA"/>
</dbReference>
<dbReference type="SMART" id="SM00108">
    <property type="entry name" value="B_lectin"/>
    <property type="match status" value="1"/>
</dbReference>
<protein>
    <recommendedName>
        <fullName evidence="2">non-specific serine/threonine protein kinase</fullName>
        <ecNumber evidence="2">2.7.11.1</ecNumber>
    </recommendedName>
</protein>
<evidence type="ECO:0000256" key="6">
    <source>
        <dbReference type="ARBA" id="ARBA00048679"/>
    </source>
</evidence>
<dbReference type="Pfam" id="PF01453">
    <property type="entry name" value="B_lectin"/>
    <property type="match status" value="1"/>
</dbReference>
<dbReference type="GO" id="GO:0051707">
    <property type="term" value="P:response to other organism"/>
    <property type="evidence" value="ECO:0007669"/>
    <property type="project" value="UniProtKB-ARBA"/>
</dbReference>
<dbReference type="Gene3D" id="2.90.10.10">
    <property type="entry name" value="Bulb-type lectin domain"/>
    <property type="match status" value="1"/>
</dbReference>
<accession>A0A5J9VNV8</accession>
<evidence type="ECO:0000256" key="2">
    <source>
        <dbReference type="ARBA" id="ARBA00012513"/>
    </source>
</evidence>
<keyword evidence="3" id="KW-0732">Signal</keyword>
<proteinExistence type="predicted"/>
<evidence type="ECO:0000256" key="1">
    <source>
        <dbReference type="ARBA" id="ARBA00004479"/>
    </source>
</evidence>
<dbReference type="EC" id="2.7.11.1" evidence="2"/>
<comment type="caution">
    <text evidence="8">The sequence shown here is derived from an EMBL/GenBank/DDBJ whole genome shotgun (WGS) entry which is preliminary data.</text>
</comment>
<reference evidence="8 9" key="1">
    <citation type="journal article" date="2019" name="Sci. Rep.">
        <title>A high-quality genome of Eragrostis curvula grass provides insights into Poaceae evolution and supports new strategies to enhance forage quality.</title>
        <authorList>
            <person name="Carballo J."/>
            <person name="Santos B.A.C.M."/>
            <person name="Zappacosta D."/>
            <person name="Garbus I."/>
            <person name="Selva J.P."/>
            <person name="Gallo C.A."/>
            <person name="Diaz A."/>
            <person name="Albertini E."/>
            <person name="Caccamo M."/>
            <person name="Echenique V."/>
        </authorList>
    </citation>
    <scope>NUCLEOTIDE SEQUENCE [LARGE SCALE GENOMIC DNA]</scope>
    <source>
        <strain evidence="9">cv. Victoria</strain>
        <tissue evidence="8">Leaf</tissue>
    </source>
</reference>
<evidence type="ECO:0000313" key="9">
    <source>
        <dbReference type="Proteomes" id="UP000324897"/>
    </source>
</evidence>
<comment type="subcellular location">
    <subcellularLocation>
        <location evidence="1">Membrane</location>
        <topology evidence="1">Single-pass type I membrane protein</topology>
    </subcellularLocation>
</comment>
<dbReference type="PANTHER" id="PTHR47976">
    <property type="entry name" value="G-TYPE LECTIN S-RECEPTOR-LIKE SERINE/THREONINE-PROTEIN KINASE SD2-5"/>
    <property type="match status" value="1"/>
</dbReference>
<dbReference type="GO" id="GO:0004674">
    <property type="term" value="F:protein serine/threonine kinase activity"/>
    <property type="evidence" value="ECO:0007669"/>
    <property type="project" value="UniProtKB-EC"/>
</dbReference>
<name>A0A5J9VNV8_9POAL</name>
<dbReference type="PANTHER" id="PTHR47976:SF42">
    <property type="entry name" value="RECEPTOR-LIKE SERINE_THREONINE-PROTEIN KINASE"/>
    <property type="match status" value="1"/>
</dbReference>
<keyword evidence="4" id="KW-0675">Receptor</keyword>
<dbReference type="PROSITE" id="PS50927">
    <property type="entry name" value="BULB_LECTIN"/>
    <property type="match status" value="1"/>
</dbReference>
<evidence type="ECO:0000256" key="3">
    <source>
        <dbReference type="ARBA" id="ARBA00022729"/>
    </source>
</evidence>
<feature type="non-terminal residue" evidence="8">
    <location>
        <position position="1"/>
    </location>
</feature>
<evidence type="ECO:0000256" key="5">
    <source>
        <dbReference type="ARBA" id="ARBA00047899"/>
    </source>
</evidence>
<dbReference type="SUPFAM" id="SSF51110">
    <property type="entry name" value="alpha-D-mannose-specific plant lectins"/>
    <property type="match status" value="1"/>
</dbReference>
<dbReference type="InterPro" id="IPR001480">
    <property type="entry name" value="Bulb-type_lectin_dom"/>
</dbReference>
<comment type="catalytic activity">
    <reaction evidence="6">
        <text>L-seryl-[protein] + ATP = O-phospho-L-seryl-[protein] + ADP + H(+)</text>
        <dbReference type="Rhea" id="RHEA:17989"/>
        <dbReference type="Rhea" id="RHEA-COMP:9863"/>
        <dbReference type="Rhea" id="RHEA-COMP:11604"/>
        <dbReference type="ChEBI" id="CHEBI:15378"/>
        <dbReference type="ChEBI" id="CHEBI:29999"/>
        <dbReference type="ChEBI" id="CHEBI:30616"/>
        <dbReference type="ChEBI" id="CHEBI:83421"/>
        <dbReference type="ChEBI" id="CHEBI:456216"/>
        <dbReference type="EC" id="2.7.11.1"/>
    </reaction>
</comment>